<dbReference type="Proteomes" id="UP000324222">
    <property type="component" value="Unassembled WGS sequence"/>
</dbReference>
<reference evidence="2 3" key="1">
    <citation type="submission" date="2019-05" db="EMBL/GenBank/DDBJ databases">
        <title>Another draft genome of Portunus trituberculatus and its Hox gene families provides insights of decapod evolution.</title>
        <authorList>
            <person name="Jeong J.-H."/>
            <person name="Song I."/>
            <person name="Kim S."/>
            <person name="Choi T."/>
            <person name="Kim D."/>
            <person name="Ryu S."/>
            <person name="Kim W."/>
        </authorList>
    </citation>
    <scope>NUCLEOTIDE SEQUENCE [LARGE SCALE GENOMIC DNA]</scope>
    <source>
        <tissue evidence="2">Muscle</tissue>
    </source>
</reference>
<organism evidence="2 3">
    <name type="scientific">Portunus trituberculatus</name>
    <name type="common">Swimming crab</name>
    <name type="synonym">Neptunus trituberculatus</name>
    <dbReference type="NCBI Taxonomy" id="210409"/>
    <lineage>
        <taxon>Eukaryota</taxon>
        <taxon>Metazoa</taxon>
        <taxon>Ecdysozoa</taxon>
        <taxon>Arthropoda</taxon>
        <taxon>Crustacea</taxon>
        <taxon>Multicrustacea</taxon>
        <taxon>Malacostraca</taxon>
        <taxon>Eumalacostraca</taxon>
        <taxon>Eucarida</taxon>
        <taxon>Decapoda</taxon>
        <taxon>Pleocyemata</taxon>
        <taxon>Brachyura</taxon>
        <taxon>Eubrachyura</taxon>
        <taxon>Portunoidea</taxon>
        <taxon>Portunidae</taxon>
        <taxon>Portuninae</taxon>
        <taxon>Portunus</taxon>
    </lineage>
</organism>
<keyword evidence="3" id="KW-1185">Reference proteome</keyword>
<evidence type="ECO:0000256" key="1">
    <source>
        <dbReference type="SAM" id="MobiDB-lite"/>
    </source>
</evidence>
<evidence type="ECO:0000313" key="2">
    <source>
        <dbReference type="EMBL" id="MPC71416.1"/>
    </source>
</evidence>
<feature type="region of interest" description="Disordered" evidence="1">
    <location>
        <begin position="66"/>
        <end position="87"/>
    </location>
</feature>
<name>A0A5B7HN88_PORTR</name>
<dbReference type="EMBL" id="VSRR010032844">
    <property type="protein sequence ID" value="MPC71416.1"/>
    <property type="molecule type" value="Genomic_DNA"/>
</dbReference>
<sequence>MRRRARFPTGLDMKFISSWWRDNEGSWRARVISTYRCRASLRDPSAAPITAKDLGAPGVMIGRVRKRGDKGLKTPATPPSPCSLVAS</sequence>
<gene>
    <name evidence="2" type="ORF">E2C01_065693</name>
</gene>
<comment type="caution">
    <text evidence="2">The sequence shown here is derived from an EMBL/GenBank/DDBJ whole genome shotgun (WGS) entry which is preliminary data.</text>
</comment>
<evidence type="ECO:0000313" key="3">
    <source>
        <dbReference type="Proteomes" id="UP000324222"/>
    </source>
</evidence>
<proteinExistence type="predicted"/>
<protein>
    <submittedName>
        <fullName evidence="2">Uncharacterized protein</fullName>
    </submittedName>
</protein>
<dbReference type="AlphaFoldDB" id="A0A5B7HN88"/>
<accession>A0A5B7HN88</accession>